<name>A0A0K9YNH3_9BACL</name>
<organism evidence="2 3">
    <name type="scientific">Brevibacillus reuszeri</name>
    <dbReference type="NCBI Taxonomy" id="54915"/>
    <lineage>
        <taxon>Bacteria</taxon>
        <taxon>Bacillati</taxon>
        <taxon>Bacillota</taxon>
        <taxon>Bacilli</taxon>
        <taxon>Bacillales</taxon>
        <taxon>Paenibacillaceae</taxon>
        <taxon>Brevibacillus</taxon>
    </lineage>
</organism>
<dbReference type="Proteomes" id="UP000036834">
    <property type="component" value="Unassembled WGS sequence"/>
</dbReference>
<evidence type="ECO:0000313" key="4">
    <source>
        <dbReference type="Proteomes" id="UP000319578"/>
    </source>
</evidence>
<dbReference type="EMBL" id="LGIQ01000009">
    <property type="protein sequence ID" value="KNB70221.1"/>
    <property type="molecule type" value="Genomic_DNA"/>
</dbReference>
<dbReference type="PATRIC" id="fig|54915.3.peg.1940"/>
<reference evidence="1 4" key="3">
    <citation type="submission" date="2019-06" db="EMBL/GenBank/DDBJ databases">
        <title>Whole genome shotgun sequence of Brevibacillus reuszeri NBRC 15719.</title>
        <authorList>
            <person name="Hosoyama A."/>
            <person name="Uohara A."/>
            <person name="Ohji S."/>
            <person name="Ichikawa N."/>
        </authorList>
    </citation>
    <scope>NUCLEOTIDE SEQUENCE [LARGE SCALE GENOMIC DNA]</scope>
    <source>
        <strain evidence="1 4">NBRC 15719</strain>
    </source>
</reference>
<comment type="caution">
    <text evidence="2">The sequence shown here is derived from an EMBL/GenBank/DDBJ whole genome shotgun (WGS) entry which is preliminary data.</text>
</comment>
<dbReference type="EMBL" id="BJON01000028">
    <property type="protein sequence ID" value="GED72331.1"/>
    <property type="molecule type" value="Genomic_DNA"/>
</dbReference>
<dbReference type="STRING" id="54915.ADS79_14730"/>
<dbReference type="Proteomes" id="UP000319578">
    <property type="component" value="Unassembled WGS sequence"/>
</dbReference>
<proteinExistence type="predicted"/>
<sequence>MEKLSATEIIRRKALQILAVYPEGVSSASLKAMTEKELGEIFEPDSYNRGKYRSALYNLHVILPQLVKRDDETKKFFPTQKLRKDSVLITIPSMDELKEHFGKLKAVKYEELAAKELTKTEIKEEQEKIYESKLPDNEEMISMLKILLIRKKVVDLTNHIKESGILELLNITPNETKHISFDEYEAIFRLKIQIEALDMYRKLIDTEKL</sequence>
<reference evidence="3" key="1">
    <citation type="submission" date="2015-07" db="EMBL/GenBank/DDBJ databases">
        <title>Genome sequencing project for genomic taxonomy and phylogenomics of Bacillus-like bacteria.</title>
        <authorList>
            <person name="Liu B."/>
            <person name="Wang J."/>
            <person name="Zhu Y."/>
            <person name="Liu G."/>
            <person name="Chen Q."/>
            <person name="Chen Z."/>
            <person name="Lan J."/>
            <person name="Che J."/>
            <person name="Ge C."/>
            <person name="Shi H."/>
            <person name="Pan Z."/>
            <person name="Liu X."/>
        </authorList>
    </citation>
    <scope>NUCLEOTIDE SEQUENCE [LARGE SCALE GENOMIC DNA]</scope>
    <source>
        <strain evidence="3">DSM 9887</strain>
    </source>
</reference>
<dbReference type="RefSeq" id="WP_049739190.1">
    <property type="nucleotide sequence ID" value="NZ_BJON01000028.1"/>
</dbReference>
<accession>A0A0K9YNH3</accession>
<evidence type="ECO:0000313" key="2">
    <source>
        <dbReference type="EMBL" id="KNB70221.1"/>
    </source>
</evidence>
<keyword evidence="4" id="KW-1185">Reference proteome</keyword>
<dbReference type="AlphaFoldDB" id="A0A0K9YNH3"/>
<evidence type="ECO:0000313" key="1">
    <source>
        <dbReference type="EMBL" id="GED72331.1"/>
    </source>
</evidence>
<reference evidence="2" key="2">
    <citation type="submission" date="2015-07" db="EMBL/GenBank/DDBJ databases">
        <title>MeaNS - Measles Nucleotide Surveillance Program.</title>
        <authorList>
            <person name="Tran T."/>
            <person name="Druce J."/>
        </authorList>
    </citation>
    <scope>NUCLEOTIDE SEQUENCE</scope>
    <source>
        <strain evidence="2">DSM 9887</strain>
    </source>
</reference>
<protein>
    <submittedName>
        <fullName evidence="2">Uncharacterized protein</fullName>
    </submittedName>
</protein>
<evidence type="ECO:0000313" key="3">
    <source>
        <dbReference type="Proteomes" id="UP000036834"/>
    </source>
</evidence>
<dbReference type="OrthoDB" id="10009144at2"/>
<gene>
    <name evidence="2" type="ORF">ADS79_14730</name>
    <name evidence="1" type="ORF">BRE01_60330</name>
</gene>